<name>A0A7L5BTW0_9RHOB</name>
<keyword evidence="4" id="KW-1185">Reference proteome</keyword>
<sequence length="229" mass="23560">MNVTTDPARLSRAQIAWRAAQDIPDGAYVNLGIGMPVACANHLPEGREVIFQSENGILGVGPAPLSGEEDYDLINASKQPVTLLPGAAIVHHADSFAMITGGHIDIAVLGAFEVASNGDLANWSTGKGGVPGVGGAMDLAAGAKAVWALTTHASKSGAPKLVDRLKLPLTGAGVVKRVYTDLAVIELDAEGFLLREMVPGLDIETLRGLTGAPLRTIGEPHPLEAPGGL</sequence>
<dbReference type="EMBL" id="CP049056">
    <property type="protein sequence ID" value="QIE54018.1"/>
    <property type="molecule type" value="Genomic_DNA"/>
</dbReference>
<evidence type="ECO:0000256" key="1">
    <source>
        <dbReference type="ARBA" id="ARBA00007047"/>
    </source>
</evidence>
<evidence type="ECO:0000256" key="2">
    <source>
        <dbReference type="ARBA" id="ARBA00022679"/>
    </source>
</evidence>
<dbReference type="SMART" id="SM00882">
    <property type="entry name" value="CoA_trans"/>
    <property type="match status" value="1"/>
</dbReference>
<dbReference type="RefSeq" id="WP_165093624.1">
    <property type="nucleotide sequence ID" value="NZ_CP049056.1"/>
</dbReference>
<evidence type="ECO:0000313" key="4">
    <source>
        <dbReference type="Proteomes" id="UP000503336"/>
    </source>
</evidence>
<dbReference type="Gene3D" id="3.40.1080.10">
    <property type="entry name" value="Glutaconate Coenzyme A-transferase"/>
    <property type="match status" value="1"/>
</dbReference>
<organism evidence="3 4">
    <name type="scientific">Pikeienuella piscinae</name>
    <dbReference type="NCBI Taxonomy" id="2748098"/>
    <lineage>
        <taxon>Bacteria</taxon>
        <taxon>Pseudomonadati</taxon>
        <taxon>Pseudomonadota</taxon>
        <taxon>Alphaproteobacteria</taxon>
        <taxon>Rhodobacterales</taxon>
        <taxon>Paracoccaceae</taxon>
        <taxon>Pikeienuella</taxon>
    </lineage>
</organism>
<dbReference type="InterPro" id="IPR004164">
    <property type="entry name" value="CoA_transf_AS"/>
</dbReference>
<dbReference type="SUPFAM" id="SSF100950">
    <property type="entry name" value="NagB/RpiA/CoA transferase-like"/>
    <property type="match status" value="1"/>
</dbReference>
<proteinExistence type="inferred from homology"/>
<dbReference type="KEGG" id="hdh:G5B40_00320"/>
<dbReference type="Proteomes" id="UP000503336">
    <property type="component" value="Chromosome"/>
</dbReference>
<evidence type="ECO:0000313" key="3">
    <source>
        <dbReference type="EMBL" id="QIE54018.1"/>
    </source>
</evidence>
<dbReference type="PANTHER" id="PTHR13707:SF57">
    <property type="entry name" value="SUCCINYL-COA:3-KETOACID COENZYME A TRANSFERASE SUBUNIT B-RELATED"/>
    <property type="match status" value="1"/>
</dbReference>
<dbReference type="InterPro" id="IPR004165">
    <property type="entry name" value="CoA_trans_fam_I"/>
</dbReference>
<dbReference type="NCBIfam" id="TIGR02428">
    <property type="entry name" value="pcaJ_scoB_fam"/>
    <property type="match status" value="1"/>
</dbReference>
<dbReference type="PROSITE" id="PS01274">
    <property type="entry name" value="COA_TRANSF_2"/>
    <property type="match status" value="1"/>
</dbReference>
<comment type="similarity">
    <text evidence="1">Belongs to the 3-oxoacid CoA-transferase subunit B family.</text>
</comment>
<accession>A0A7L5BTW0</accession>
<dbReference type="GO" id="GO:0008410">
    <property type="term" value="F:CoA-transferase activity"/>
    <property type="evidence" value="ECO:0007669"/>
    <property type="project" value="InterPro"/>
</dbReference>
<protein>
    <submittedName>
        <fullName evidence="3">3-oxoacid CoA-transferase subunit B</fullName>
    </submittedName>
</protein>
<gene>
    <name evidence="3" type="ORF">G5B40_00320</name>
</gene>
<dbReference type="PANTHER" id="PTHR13707">
    <property type="entry name" value="KETOACID-COENZYME A TRANSFERASE"/>
    <property type="match status" value="1"/>
</dbReference>
<reference evidence="3 4" key="1">
    <citation type="submission" date="2020-02" db="EMBL/GenBank/DDBJ databases">
        <title>complete genome sequence of Rhodobacteraceae bacterium.</title>
        <authorList>
            <person name="Park J."/>
            <person name="Kim Y.-S."/>
            <person name="Kim K.-H."/>
        </authorList>
    </citation>
    <scope>NUCLEOTIDE SEQUENCE [LARGE SCALE GENOMIC DNA]</scope>
    <source>
        <strain evidence="3 4">RR4-56</strain>
    </source>
</reference>
<dbReference type="InterPro" id="IPR037171">
    <property type="entry name" value="NagB/RpiA_transferase-like"/>
</dbReference>
<dbReference type="InterPro" id="IPR012791">
    <property type="entry name" value="3-oxoacid_CoA-transf_B"/>
</dbReference>
<dbReference type="AlphaFoldDB" id="A0A7L5BTW0"/>
<keyword evidence="2 3" id="KW-0808">Transferase</keyword>
<dbReference type="Pfam" id="PF01144">
    <property type="entry name" value="CoA_trans"/>
    <property type="match status" value="1"/>
</dbReference>